<dbReference type="PANTHER" id="PTHR23501">
    <property type="entry name" value="MAJOR FACILITATOR SUPERFAMILY"/>
    <property type="match status" value="1"/>
</dbReference>
<feature type="transmembrane region" description="Helical" evidence="6">
    <location>
        <begin position="54"/>
        <end position="72"/>
    </location>
</feature>
<keyword evidence="5 6" id="KW-0472">Membrane</keyword>
<dbReference type="Pfam" id="PF07690">
    <property type="entry name" value="MFS_1"/>
    <property type="match status" value="1"/>
</dbReference>
<dbReference type="Proteomes" id="UP000051957">
    <property type="component" value="Unassembled WGS sequence"/>
</dbReference>
<comment type="subcellular location">
    <subcellularLocation>
        <location evidence="1">Cell membrane</location>
        <topology evidence="1">Multi-pass membrane protein</topology>
    </subcellularLocation>
</comment>
<dbReference type="PROSITE" id="PS50850">
    <property type="entry name" value="MFS"/>
    <property type="match status" value="1"/>
</dbReference>
<dbReference type="GO" id="GO:0005886">
    <property type="term" value="C:plasma membrane"/>
    <property type="evidence" value="ECO:0007669"/>
    <property type="project" value="UniProtKB-SubCell"/>
</dbReference>
<dbReference type="Gene3D" id="1.20.1250.20">
    <property type="entry name" value="MFS general substrate transporter like domains"/>
    <property type="match status" value="1"/>
</dbReference>
<protein>
    <submittedName>
        <fullName evidence="8">Major facilitator superfamily protein</fullName>
    </submittedName>
</protein>
<gene>
    <name evidence="8" type="ORF">FC51_GL000844</name>
</gene>
<keyword evidence="2" id="KW-0813">Transport</keyword>
<feature type="transmembrane region" description="Helical" evidence="6">
    <location>
        <begin position="143"/>
        <end position="165"/>
    </location>
</feature>
<feature type="transmembrane region" description="Helical" evidence="6">
    <location>
        <begin position="171"/>
        <end position="193"/>
    </location>
</feature>
<dbReference type="GO" id="GO:0022857">
    <property type="term" value="F:transmembrane transporter activity"/>
    <property type="evidence" value="ECO:0007669"/>
    <property type="project" value="InterPro"/>
</dbReference>
<evidence type="ECO:0000256" key="5">
    <source>
        <dbReference type="ARBA" id="ARBA00023136"/>
    </source>
</evidence>
<dbReference type="InterPro" id="IPR036259">
    <property type="entry name" value="MFS_trans_sf"/>
</dbReference>
<feature type="transmembrane region" description="Helical" evidence="6">
    <location>
        <begin position="230"/>
        <end position="252"/>
    </location>
</feature>
<feature type="transmembrane region" description="Helical" evidence="6">
    <location>
        <begin position="108"/>
        <end position="131"/>
    </location>
</feature>
<accession>A0A0R1Z1F6</accession>
<sequence length="505" mass="55510">MTFIKKEENTLSKRDILIVTCALLLSNAMSGLDNTTINTALPAIISDLHGIELMGWIVAVFLLGTAVSTPLWSKLGEHIGNKRSYQLAATLFVIGSFLQGMAPNIVFLILARTLMGIGNGGTVSLPYIIYAKMYQNPRKRMQVLGFVSASYSMATIIGPLVGGYIVDTFSWHWVFYLNVPIGLISIILVQIYYKVSHETRQTRAVDYRGAIMMTVGLVSLLAGIEMIGNANLLLVLTVIGFAIVVLVVMAVLEEQVDDPIIPSRLFKNLPLMIDFVLFTLIWGAFIAFLIYSPMWAQGLLATSALIGGATQIPGAFTDFLGSEIVAPIRNFLSPQRVIAMGIIMLMISFIIMVISGVQTPYWVLLIAGAFEGFGNGACFNELQVKVQQDADPTDIPIATSFSFLIRMLSQTFTASIFGIIMNNALRDGVSKSGGSITMKMMNELSDASSSGALPHHLLPQMRVILFNGLHNIMWLSLILMMISLLINIWAQKLEHDKFLKQRMQI</sequence>
<feature type="domain" description="Major facilitator superfamily (MFS) profile" evidence="7">
    <location>
        <begin position="19"/>
        <end position="495"/>
    </location>
</feature>
<name>A0A0R1Z1F6_9LACO</name>
<evidence type="ECO:0000256" key="4">
    <source>
        <dbReference type="ARBA" id="ARBA00022989"/>
    </source>
</evidence>
<feature type="transmembrane region" description="Helical" evidence="6">
    <location>
        <begin position="298"/>
        <end position="316"/>
    </location>
</feature>
<organism evidence="8 9">
    <name type="scientific">Lentilactobacillus parabuchneri DSM 5707 = NBRC 107865</name>
    <dbReference type="NCBI Taxonomy" id="1423784"/>
    <lineage>
        <taxon>Bacteria</taxon>
        <taxon>Bacillati</taxon>
        <taxon>Bacillota</taxon>
        <taxon>Bacilli</taxon>
        <taxon>Lactobacillales</taxon>
        <taxon>Lactobacillaceae</taxon>
        <taxon>Lentilactobacillus</taxon>
    </lineage>
</organism>
<evidence type="ECO:0000256" key="3">
    <source>
        <dbReference type="ARBA" id="ARBA00022692"/>
    </source>
</evidence>
<comment type="caution">
    <text evidence="8">The sequence shown here is derived from an EMBL/GenBank/DDBJ whole genome shotgun (WGS) entry which is preliminary data.</text>
</comment>
<feature type="transmembrane region" description="Helical" evidence="6">
    <location>
        <begin position="472"/>
        <end position="490"/>
    </location>
</feature>
<feature type="transmembrane region" description="Helical" evidence="6">
    <location>
        <begin position="273"/>
        <end position="292"/>
    </location>
</feature>
<keyword evidence="4 6" id="KW-1133">Transmembrane helix</keyword>
<keyword evidence="3 6" id="KW-0812">Transmembrane</keyword>
<evidence type="ECO:0000313" key="9">
    <source>
        <dbReference type="Proteomes" id="UP000051957"/>
    </source>
</evidence>
<evidence type="ECO:0000259" key="7">
    <source>
        <dbReference type="PROSITE" id="PS50850"/>
    </source>
</evidence>
<evidence type="ECO:0000313" key="8">
    <source>
        <dbReference type="EMBL" id="KRM45417.1"/>
    </source>
</evidence>
<dbReference type="SUPFAM" id="SSF103473">
    <property type="entry name" value="MFS general substrate transporter"/>
    <property type="match status" value="1"/>
</dbReference>
<feature type="transmembrane region" description="Helical" evidence="6">
    <location>
        <begin position="84"/>
        <end position="102"/>
    </location>
</feature>
<evidence type="ECO:0000256" key="6">
    <source>
        <dbReference type="SAM" id="Phobius"/>
    </source>
</evidence>
<proteinExistence type="predicted"/>
<evidence type="ECO:0000256" key="1">
    <source>
        <dbReference type="ARBA" id="ARBA00004651"/>
    </source>
</evidence>
<dbReference type="InterPro" id="IPR020846">
    <property type="entry name" value="MFS_dom"/>
</dbReference>
<dbReference type="EMBL" id="AZGK01000017">
    <property type="protein sequence ID" value="KRM45417.1"/>
    <property type="molecule type" value="Genomic_DNA"/>
</dbReference>
<feature type="transmembrane region" description="Helical" evidence="6">
    <location>
        <begin position="337"/>
        <end position="355"/>
    </location>
</feature>
<reference evidence="8 9" key="1">
    <citation type="journal article" date="2015" name="Genome Announc.">
        <title>Expanding the biotechnology potential of lactobacilli through comparative genomics of 213 strains and associated genera.</title>
        <authorList>
            <person name="Sun Z."/>
            <person name="Harris H.M."/>
            <person name="McCann A."/>
            <person name="Guo C."/>
            <person name="Argimon S."/>
            <person name="Zhang W."/>
            <person name="Yang X."/>
            <person name="Jeffery I.B."/>
            <person name="Cooney J.C."/>
            <person name="Kagawa T.F."/>
            <person name="Liu W."/>
            <person name="Song Y."/>
            <person name="Salvetti E."/>
            <person name="Wrobel A."/>
            <person name="Rasinkangas P."/>
            <person name="Parkhill J."/>
            <person name="Rea M.C."/>
            <person name="O'Sullivan O."/>
            <person name="Ritari J."/>
            <person name="Douillard F.P."/>
            <person name="Paul Ross R."/>
            <person name="Yang R."/>
            <person name="Briner A.E."/>
            <person name="Felis G.E."/>
            <person name="de Vos W.M."/>
            <person name="Barrangou R."/>
            <person name="Klaenhammer T.R."/>
            <person name="Caufield P.W."/>
            <person name="Cui Y."/>
            <person name="Zhang H."/>
            <person name="O'Toole P.W."/>
        </authorList>
    </citation>
    <scope>NUCLEOTIDE SEQUENCE [LARGE SCALE GENOMIC DNA]</scope>
    <source>
        <strain evidence="8 9">DSM 5707</strain>
    </source>
</reference>
<evidence type="ECO:0000256" key="2">
    <source>
        <dbReference type="ARBA" id="ARBA00022448"/>
    </source>
</evidence>
<dbReference type="PRINTS" id="PR01036">
    <property type="entry name" value="TCRTETB"/>
</dbReference>
<dbReference type="PANTHER" id="PTHR23501:SF191">
    <property type="entry name" value="VACUOLAR BASIC AMINO ACID TRANSPORTER 4"/>
    <property type="match status" value="1"/>
</dbReference>
<dbReference type="AlphaFoldDB" id="A0A0R1Z1F6"/>
<dbReference type="InterPro" id="IPR011701">
    <property type="entry name" value="MFS"/>
</dbReference>
<dbReference type="PATRIC" id="fig|1423784.4.peg.847"/>